<protein>
    <submittedName>
        <fullName evidence="1">Uncharacterized protein</fullName>
    </submittedName>
</protein>
<evidence type="ECO:0000313" key="2">
    <source>
        <dbReference type="Proteomes" id="UP000252107"/>
    </source>
</evidence>
<comment type="caution">
    <text evidence="1">The sequence shown here is derived from an EMBL/GenBank/DDBJ whole genome shotgun (WGS) entry which is preliminary data.</text>
</comment>
<name>A0A367Q394_9NOSO</name>
<reference evidence="1" key="1">
    <citation type="submission" date="2016-04" db="EMBL/GenBank/DDBJ databases">
        <authorList>
            <person name="Tabuchi Yagui T.R."/>
        </authorList>
    </citation>
    <scope>NUCLEOTIDE SEQUENCE [LARGE SCALE GENOMIC DNA]</scope>
    <source>
        <strain evidence="1">NIES-26</strain>
    </source>
</reference>
<accession>A0A367Q394</accession>
<organism evidence="1 2">
    <name type="scientific">Nostoc minutum NIES-26</name>
    <dbReference type="NCBI Taxonomy" id="1844469"/>
    <lineage>
        <taxon>Bacteria</taxon>
        <taxon>Bacillati</taxon>
        <taxon>Cyanobacteriota</taxon>
        <taxon>Cyanophyceae</taxon>
        <taxon>Nostocales</taxon>
        <taxon>Nostocaceae</taxon>
        <taxon>Nostoc</taxon>
    </lineage>
</organism>
<evidence type="ECO:0000313" key="1">
    <source>
        <dbReference type="EMBL" id="RCJ18638.1"/>
    </source>
</evidence>
<sequence length="92" mass="10275">MNMKPIKKSELLILKKSVTSQPTQEELSQVDTAFTNEPAIEQQPNIGPQSQATEYLTTYTPASDYPIPQSAGNSGWQASDIWRELRVDAFCD</sequence>
<dbReference type="Proteomes" id="UP000252107">
    <property type="component" value="Unassembled WGS sequence"/>
</dbReference>
<keyword evidence="2" id="KW-1185">Reference proteome</keyword>
<gene>
    <name evidence="1" type="ORF">A6770_32805</name>
</gene>
<dbReference type="AlphaFoldDB" id="A0A367Q394"/>
<dbReference type="EMBL" id="LXQD01000346">
    <property type="protein sequence ID" value="RCJ18638.1"/>
    <property type="molecule type" value="Genomic_DNA"/>
</dbReference>
<proteinExistence type="predicted"/>